<dbReference type="InterPro" id="IPR012349">
    <property type="entry name" value="Split_barrel_FMN-bd"/>
</dbReference>
<dbReference type="RefSeq" id="WP_184978056.1">
    <property type="nucleotide sequence ID" value="NZ_BAAALO010000006.1"/>
</dbReference>
<evidence type="ECO:0000313" key="2">
    <source>
        <dbReference type="Proteomes" id="UP000555564"/>
    </source>
</evidence>
<keyword evidence="2" id="KW-1185">Reference proteome</keyword>
<protein>
    <recommendedName>
        <fullName evidence="3">Nitroreductase family deazaflavin-dependent oxidoreductase</fullName>
    </recommendedName>
</protein>
<dbReference type="Proteomes" id="UP000555564">
    <property type="component" value="Unassembled WGS sequence"/>
</dbReference>
<accession>A0A7X0M5E1</accession>
<dbReference type="Gene3D" id="2.30.110.10">
    <property type="entry name" value="Electron Transport, Fmn-binding Protein, Chain A"/>
    <property type="match status" value="1"/>
</dbReference>
<sequence length="147" mass="16800">MGPMDRRGRVWEALRAPVWLYRLGLGWTLGRRVLYLVTRRAGTETAAESTLKVVHLDRAEGTVYVVGDGSDWYRDLQAGPAVEIRLGRRRLPRPAHRFLTPEECRSMLVRHGGRHRWTWREAGRLRGPSGAARPRGVRAVAFRPDHS</sequence>
<evidence type="ECO:0008006" key="3">
    <source>
        <dbReference type="Google" id="ProtNLM"/>
    </source>
</evidence>
<reference evidence="1 2" key="1">
    <citation type="submission" date="2020-08" db="EMBL/GenBank/DDBJ databases">
        <title>Sequencing the genomes of 1000 actinobacteria strains.</title>
        <authorList>
            <person name="Klenk H.-P."/>
        </authorList>
    </citation>
    <scope>NUCLEOTIDE SEQUENCE [LARGE SCALE GENOMIC DNA]</scope>
    <source>
        <strain evidence="1 2">DSM 44936</strain>
    </source>
</reference>
<dbReference type="EMBL" id="JACHIU010000001">
    <property type="protein sequence ID" value="MBB6470736.1"/>
    <property type="molecule type" value="Genomic_DNA"/>
</dbReference>
<name>A0A7X0M5E1_9ACTN</name>
<proteinExistence type="predicted"/>
<organism evidence="1 2">
    <name type="scientific">Sphaerisporangium rubeum</name>
    <dbReference type="NCBI Taxonomy" id="321317"/>
    <lineage>
        <taxon>Bacteria</taxon>
        <taxon>Bacillati</taxon>
        <taxon>Actinomycetota</taxon>
        <taxon>Actinomycetes</taxon>
        <taxon>Streptosporangiales</taxon>
        <taxon>Streptosporangiaceae</taxon>
        <taxon>Sphaerisporangium</taxon>
    </lineage>
</organism>
<gene>
    <name evidence="1" type="ORF">BJ992_000167</name>
</gene>
<dbReference type="AlphaFoldDB" id="A0A7X0M5E1"/>
<evidence type="ECO:0000313" key="1">
    <source>
        <dbReference type="EMBL" id="MBB6470736.1"/>
    </source>
</evidence>
<comment type="caution">
    <text evidence="1">The sequence shown here is derived from an EMBL/GenBank/DDBJ whole genome shotgun (WGS) entry which is preliminary data.</text>
</comment>